<proteinExistence type="predicted"/>
<sequence>MRPIYRRRLFRCLCLVGVGYLLALFSPSWLKPSIFRAMSPSSQRSVLTLNGTTLEGGGGLVRYAIIYSSIFNRPIHIHSIRATRPGVGGLRPEHTVAIAIISDLTSARVTGNLPASRDMTFTPHVSHDAPSTLPSHKVDVPVEGSASIFLIAMLPYILFSQLASKTYHFRPQFDEKREIELVIRAGTLCVKAPSIFYMRQVFAPTLKLIGIGKEHFSLGPEHEQGWHTDNNKYPGKMVAHVKPLTEPLPSFILDRRGLVRSIQVTAHVPKHTLELFKATLQLEMANAILSDSGLELIVDVLESVPDDQYHLLMVATTAEPKAYLGYEQVYPQRDVFPREIEGKDEEIAIHLIRSCIYGLWAELRRGHAVDEHMEDFLALYQSLSTGFSAVTVKGNERPVPELSMESPALKYGNMYEIDTGSMHRETSWWIVEQFTGLRPETKSLNGRDHVGCAGIGLGQ</sequence>
<reference evidence="1" key="1">
    <citation type="submission" date="2021-11" db="EMBL/GenBank/DDBJ databases">
        <title>Fusarium solani-melongenae Genome sequencing and assembly.</title>
        <authorList>
            <person name="Xie S."/>
            <person name="Huang L."/>
            <person name="Zhang X."/>
        </authorList>
    </citation>
    <scope>NUCLEOTIDE SEQUENCE</scope>
    <source>
        <strain evidence="1">CRI 24-3</strain>
    </source>
</reference>
<dbReference type="Proteomes" id="UP000830768">
    <property type="component" value="Chromosome 3"/>
</dbReference>
<evidence type="ECO:0000313" key="1">
    <source>
        <dbReference type="EMBL" id="UPK93031.1"/>
    </source>
</evidence>
<protein>
    <submittedName>
        <fullName evidence="1">Uncharacterized protein</fullName>
    </submittedName>
</protein>
<accession>A0ACD3YVX2</accession>
<keyword evidence="2" id="KW-1185">Reference proteome</keyword>
<gene>
    <name evidence="1" type="ORF">LCI18_003966</name>
</gene>
<evidence type="ECO:0000313" key="2">
    <source>
        <dbReference type="Proteomes" id="UP000830768"/>
    </source>
</evidence>
<organism evidence="1 2">
    <name type="scientific">Fusarium solani subsp. cucurbitae</name>
    <name type="common">Neocosmosporum cucurbitae</name>
    <dbReference type="NCBI Taxonomy" id="2747967"/>
    <lineage>
        <taxon>Eukaryota</taxon>
        <taxon>Fungi</taxon>
        <taxon>Dikarya</taxon>
        <taxon>Ascomycota</taxon>
        <taxon>Pezizomycotina</taxon>
        <taxon>Sordariomycetes</taxon>
        <taxon>Hypocreomycetidae</taxon>
        <taxon>Hypocreales</taxon>
        <taxon>Nectriaceae</taxon>
        <taxon>Fusarium</taxon>
        <taxon>Fusarium solani species complex</taxon>
    </lineage>
</organism>
<name>A0ACD3YVX2_FUSSC</name>
<dbReference type="EMBL" id="CP090032">
    <property type="protein sequence ID" value="UPK93031.1"/>
    <property type="molecule type" value="Genomic_DNA"/>
</dbReference>